<accession>A0A7C3WNI4</accession>
<gene>
    <name evidence="1" type="ORF">ENV62_09075</name>
</gene>
<evidence type="ECO:0008006" key="2">
    <source>
        <dbReference type="Google" id="ProtNLM"/>
    </source>
</evidence>
<name>A0A7C3WNI4_9BACT</name>
<organism evidence="1">
    <name type="scientific">Desulfobacca acetoxidans</name>
    <dbReference type="NCBI Taxonomy" id="60893"/>
    <lineage>
        <taxon>Bacteria</taxon>
        <taxon>Pseudomonadati</taxon>
        <taxon>Thermodesulfobacteriota</taxon>
        <taxon>Desulfobaccia</taxon>
        <taxon>Desulfobaccales</taxon>
        <taxon>Desulfobaccaceae</taxon>
        <taxon>Desulfobacca</taxon>
    </lineage>
</organism>
<sequence>MNHKDQIVYGIYREQALSPGKVAVDAAILDAVLAGLAAEGWEVKRLSADALPPRAPRAAGVLHMAQGPEALGILEEWERNGLCLVNSPQAVRRCYRRYLFAILAEQGLAYPPTRFYHVVEAQESWRAEFPGPGWLKRAEVHAETQGDVRRVATRAEAYQVLADFRHRGIDCLIWQKHVPGREVKFYGVGPGLFFRAYADEGTVSVDSVPFLATLKRLAEQAARLTGVAVFGGDAVITPEGQPVLIDLNDWPSFSRCRDEAAVEIVRYVQTVFRP</sequence>
<comment type="caution">
    <text evidence="1">The sequence shown here is derived from an EMBL/GenBank/DDBJ whole genome shotgun (WGS) entry which is preliminary data.</text>
</comment>
<dbReference type="AlphaFoldDB" id="A0A7C3WNI4"/>
<reference evidence="1" key="1">
    <citation type="journal article" date="2020" name="mSystems">
        <title>Genome- and Community-Level Interaction Insights into Carbon Utilization and Element Cycling Functions of Hydrothermarchaeota in Hydrothermal Sediment.</title>
        <authorList>
            <person name="Zhou Z."/>
            <person name="Liu Y."/>
            <person name="Xu W."/>
            <person name="Pan J."/>
            <person name="Luo Z.H."/>
            <person name="Li M."/>
        </authorList>
    </citation>
    <scope>NUCLEOTIDE SEQUENCE [LARGE SCALE GENOMIC DNA]</scope>
    <source>
        <strain evidence="1">SpSt-776</strain>
    </source>
</reference>
<evidence type="ECO:0000313" key="1">
    <source>
        <dbReference type="EMBL" id="HGB15372.1"/>
    </source>
</evidence>
<dbReference type="SUPFAM" id="SSF56059">
    <property type="entry name" value="Glutathione synthetase ATP-binding domain-like"/>
    <property type="match status" value="1"/>
</dbReference>
<protein>
    <recommendedName>
        <fullName evidence="2">ATP-grasp domain-containing protein</fullName>
    </recommendedName>
</protein>
<proteinExistence type="predicted"/>
<dbReference type="Gene3D" id="3.30.470.20">
    <property type="entry name" value="ATP-grasp fold, B domain"/>
    <property type="match status" value="1"/>
</dbReference>
<dbReference type="EMBL" id="DTHB01000053">
    <property type="protein sequence ID" value="HGB15372.1"/>
    <property type="molecule type" value="Genomic_DNA"/>
</dbReference>